<dbReference type="SUPFAM" id="SSF55729">
    <property type="entry name" value="Acyl-CoA N-acyltransferases (Nat)"/>
    <property type="match status" value="1"/>
</dbReference>
<dbReference type="RefSeq" id="WP_285761450.1">
    <property type="nucleotide sequence ID" value="NZ_BSQG01000010.1"/>
</dbReference>
<dbReference type="PROSITE" id="PS51186">
    <property type="entry name" value="GNAT"/>
    <property type="match status" value="1"/>
</dbReference>
<evidence type="ECO:0000259" key="1">
    <source>
        <dbReference type="PROSITE" id="PS51186"/>
    </source>
</evidence>
<dbReference type="InterPro" id="IPR051531">
    <property type="entry name" value="N-acetyltransferase"/>
</dbReference>
<dbReference type="PANTHER" id="PTHR43792">
    <property type="entry name" value="GNAT FAMILY, PUTATIVE (AFU_ORTHOLOGUE AFUA_3G00765)-RELATED-RELATED"/>
    <property type="match status" value="1"/>
</dbReference>
<proteinExistence type="predicted"/>
<gene>
    <name evidence="2" type="ORF">Nans01_42580</name>
</gene>
<evidence type="ECO:0000313" key="2">
    <source>
        <dbReference type="EMBL" id="GLU49907.1"/>
    </source>
</evidence>
<feature type="domain" description="N-acetyltransferase" evidence="1">
    <location>
        <begin position="16"/>
        <end position="174"/>
    </location>
</feature>
<dbReference type="EMBL" id="BSQG01000010">
    <property type="protein sequence ID" value="GLU49907.1"/>
    <property type="molecule type" value="Genomic_DNA"/>
</dbReference>
<dbReference type="Proteomes" id="UP001165092">
    <property type="component" value="Unassembled WGS sequence"/>
</dbReference>
<keyword evidence="3" id="KW-1185">Reference proteome</keyword>
<dbReference type="Pfam" id="PF13302">
    <property type="entry name" value="Acetyltransf_3"/>
    <property type="match status" value="1"/>
</dbReference>
<accession>A0A9W6UKN1</accession>
<dbReference type="PANTHER" id="PTHR43792:SF1">
    <property type="entry name" value="N-ACETYLTRANSFERASE DOMAIN-CONTAINING PROTEIN"/>
    <property type="match status" value="1"/>
</dbReference>
<comment type="caution">
    <text evidence="2">The sequence shown here is derived from an EMBL/GenBank/DDBJ whole genome shotgun (WGS) entry which is preliminary data.</text>
</comment>
<dbReference type="InterPro" id="IPR016181">
    <property type="entry name" value="Acyl_CoA_acyltransferase"/>
</dbReference>
<name>A0A9W6UKN1_9ACTN</name>
<evidence type="ECO:0000313" key="3">
    <source>
        <dbReference type="Proteomes" id="UP001165092"/>
    </source>
</evidence>
<dbReference type="InterPro" id="IPR000182">
    <property type="entry name" value="GNAT_dom"/>
</dbReference>
<dbReference type="GO" id="GO:0016747">
    <property type="term" value="F:acyltransferase activity, transferring groups other than amino-acyl groups"/>
    <property type="evidence" value="ECO:0007669"/>
    <property type="project" value="InterPro"/>
</dbReference>
<dbReference type="AlphaFoldDB" id="A0A9W6UKN1"/>
<protein>
    <recommendedName>
        <fullName evidence="1">N-acetyltransferase domain-containing protein</fullName>
    </recommendedName>
</protein>
<reference evidence="2" key="1">
    <citation type="submission" date="2023-02" db="EMBL/GenBank/DDBJ databases">
        <title>Nocardiopsis ansamitocini NBRC 112285.</title>
        <authorList>
            <person name="Ichikawa N."/>
            <person name="Sato H."/>
            <person name="Tonouchi N."/>
        </authorList>
    </citation>
    <scope>NUCLEOTIDE SEQUENCE</scope>
    <source>
        <strain evidence="2">NBRC 112285</strain>
    </source>
</reference>
<organism evidence="2 3">
    <name type="scientific">Nocardiopsis ansamitocini</name>
    <dbReference type="NCBI Taxonomy" id="1670832"/>
    <lineage>
        <taxon>Bacteria</taxon>
        <taxon>Bacillati</taxon>
        <taxon>Actinomycetota</taxon>
        <taxon>Actinomycetes</taxon>
        <taxon>Streptosporangiales</taxon>
        <taxon>Nocardiopsidaceae</taxon>
        <taxon>Nocardiopsis</taxon>
    </lineage>
</organism>
<dbReference type="Gene3D" id="3.40.630.30">
    <property type="match status" value="1"/>
</dbReference>
<sequence>MNDFAVRRRVRTTPRLRLEPVGPEHIEDLLELHREEAVPSPGEAWDREAATRSAQRCAAGWALHGAQQWMAYDAASGAVVGRGGVSLQQVEDIDRWEAGWEVRPGLRGRGYATEIGRAGLDFAFGELGADEVVAFAEHDNAPSLAVMRRLGMTYRHDIRHCGTPCALYSLKRPPDAGRARSHG</sequence>